<protein>
    <submittedName>
        <fullName evidence="3">Retrovirus-related pol polyprotein from transposon TNT 1-94</fullName>
    </submittedName>
</protein>
<evidence type="ECO:0000259" key="2">
    <source>
        <dbReference type="Pfam" id="PF25597"/>
    </source>
</evidence>
<dbReference type="PANTHER" id="PTHR11439">
    <property type="entry name" value="GAG-POL-RELATED RETROTRANSPOSON"/>
    <property type="match status" value="1"/>
</dbReference>
<comment type="caution">
    <text evidence="3">The sequence shown here is derived from an EMBL/GenBank/DDBJ whole genome shotgun (WGS) entry which is preliminary data.</text>
</comment>
<dbReference type="InterPro" id="IPR013103">
    <property type="entry name" value="RVT_2"/>
</dbReference>
<evidence type="ECO:0000313" key="4">
    <source>
        <dbReference type="Proteomes" id="UP001151760"/>
    </source>
</evidence>
<dbReference type="Pfam" id="PF25597">
    <property type="entry name" value="SH3_retrovirus"/>
    <property type="match status" value="1"/>
</dbReference>
<dbReference type="PANTHER" id="PTHR11439:SF509">
    <property type="entry name" value="RNA-DIRECTED DNA POLYMERASE"/>
    <property type="match status" value="1"/>
</dbReference>
<name>A0ABQ4ZRM2_9ASTR</name>
<dbReference type="EMBL" id="BQNB010011617">
    <property type="protein sequence ID" value="GJS92934.1"/>
    <property type="molecule type" value="Genomic_DNA"/>
</dbReference>
<proteinExistence type="predicted"/>
<dbReference type="SUPFAM" id="SSF56672">
    <property type="entry name" value="DNA/RNA polymerases"/>
    <property type="match status" value="1"/>
</dbReference>
<gene>
    <name evidence="3" type="ORF">Tco_0799902</name>
</gene>
<feature type="domain" description="Reverse transcriptase Ty1/copia-type" evidence="1">
    <location>
        <begin position="268"/>
        <end position="389"/>
    </location>
</feature>
<dbReference type="Pfam" id="PF07727">
    <property type="entry name" value="RVT_2"/>
    <property type="match status" value="1"/>
</dbReference>
<evidence type="ECO:0000259" key="1">
    <source>
        <dbReference type="Pfam" id="PF07727"/>
    </source>
</evidence>
<dbReference type="InterPro" id="IPR057670">
    <property type="entry name" value="SH3_retrovirus"/>
</dbReference>
<evidence type="ECO:0000313" key="3">
    <source>
        <dbReference type="EMBL" id="GJS92934.1"/>
    </source>
</evidence>
<dbReference type="InterPro" id="IPR043502">
    <property type="entry name" value="DNA/RNA_pol_sf"/>
</dbReference>
<reference evidence="3" key="1">
    <citation type="journal article" date="2022" name="Int. J. Mol. Sci.">
        <title>Draft Genome of Tanacetum Coccineum: Genomic Comparison of Closely Related Tanacetum-Family Plants.</title>
        <authorList>
            <person name="Yamashiro T."/>
            <person name="Shiraishi A."/>
            <person name="Nakayama K."/>
            <person name="Satake H."/>
        </authorList>
    </citation>
    <scope>NUCLEOTIDE SEQUENCE</scope>
</reference>
<sequence length="518" mass="58125">MGENLRLNSHIFCSICYIVRDGENLDKIKENGDACIFVGYSTQSKGYRVYNKRIRLINETIQVNFDEFPQMASDHDSSGPAPQCQTVALEHNSLSPNPQSQDNVPIADDTVTTSLQELEMLFDLMFDEYFNGATEVVSKSSAVTTADASDKRHQQNTTPSTSTTIVTDLTQLDIQTTPELTTQAPTVNADDNINKAENVMVDVDEFINIFGTLTKDHPLEQVLRNPSQPIRKRRQLDTDGEMCMFALTVSRAELKNIKEAMADHAWIEVMQEELYQIFIAYGALKSIPVYQMDVKTSFLNGPLKEEVCVNQPDGFVDPHHPDKVYRLKKALYGLNQAPRAWHDELSKFLVSKGFSKGSIDPNMFIIKHGKEILLVQIYIDDIIFGTSDSPIPTCTPTATKPLDADLSRTLVDQTKYRSMLGPLMYLTTSRPDIVHATCYCARYQARPAEKRRKEVVLIHAKNTSEGIQFLGGDKLVSWSSKKQYCTFMSTVEAEHVSLSALCSSPLDENSAHALWLSL</sequence>
<reference evidence="3" key="2">
    <citation type="submission" date="2022-01" db="EMBL/GenBank/DDBJ databases">
        <authorList>
            <person name="Yamashiro T."/>
            <person name="Shiraishi A."/>
            <person name="Satake H."/>
            <person name="Nakayama K."/>
        </authorList>
    </citation>
    <scope>NUCLEOTIDE SEQUENCE</scope>
</reference>
<accession>A0ABQ4ZRM2</accession>
<feature type="domain" description="Retroviral polymerase SH3-like" evidence="2">
    <location>
        <begin position="14"/>
        <end position="68"/>
    </location>
</feature>
<dbReference type="Proteomes" id="UP001151760">
    <property type="component" value="Unassembled WGS sequence"/>
</dbReference>
<organism evidence="3 4">
    <name type="scientific">Tanacetum coccineum</name>
    <dbReference type="NCBI Taxonomy" id="301880"/>
    <lineage>
        <taxon>Eukaryota</taxon>
        <taxon>Viridiplantae</taxon>
        <taxon>Streptophyta</taxon>
        <taxon>Embryophyta</taxon>
        <taxon>Tracheophyta</taxon>
        <taxon>Spermatophyta</taxon>
        <taxon>Magnoliopsida</taxon>
        <taxon>eudicotyledons</taxon>
        <taxon>Gunneridae</taxon>
        <taxon>Pentapetalae</taxon>
        <taxon>asterids</taxon>
        <taxon>campanulids</taxon>
        <taxon>Asterales</taxon>
        <taxon>Asteraceae</taxon>
        <taxon>Asteroideae</taxon>
        <taxon>Anthemideae</taxon>
        <taxon>Anthemidinae</taxon>
        <taxon>Tanacetum</taxon>
    </lineage>
</organism>
<keyword evidence="4" id="KW-1185">Reference proteome</keyword>